<feature type="non-terminal residue" evidence="1">
    <location>
        <position position="1"/>
    </location>
</feature>
<name>A0A9D1JP59_9BACT</name>
<dbReference type="SUPFAM" id="SSF52540">
    <property type="entry name" value="P-loop containing nucleoside triphosphate hydrolases"/>
    <property type="match status" value="1"/>
</dbReference>
<gene>
    <name evidence="1" type="ORF">IAC10_09815</name>
</gene>
<sequence>DKLVKNDNCDHIVDREEIYQSELYSKVPKSHSIPYAKAGTYKFYKNNKQVVTVEIPEWFAAYGDKGEKRAISQKSQRASIELSYQQLIDTADRMREIVPEDYCYNVLKDNELISVKDKSEVFTIDKIKNIVGMVGSGKSTLINVLCFYLANKGYKTVIVLNSVNDVVKLYRYFKKFNLSVSPLIGKSNQENYVGALMKQGELFIDEDISEYLTAPCVLNGLCQDETAWEYSERPCYKLYTCKDNEGNNREKCPMFNVCRGSAMLREANSSSIVITTVAGLAASYVGENRTLFLENVIKNADVVLFDECDRVQETLDDFFAPNTAFNDFMITQANGCAQDMRKGYSEITCDRNERRYYELARETAGIYENIVDDIRRIEGNEKGVWPKIVTATFSSITLIEQLSKDGIDKKLESSLRTCIYQTDPSGNDFVEQLSEIVDDSCRINSHLNTRLLRILKAESIELQGNNLVHVKLLMKVILFDRMIHRIDDAAKSVDMEILHNNNISDFLQARFIAQQKYLPSAPMGNMFGMMYSNSDQKLKVYRQYACGRYLMLSMPWLRVDEQGNPCGPHAVLLSGSSYAPGSLQYNVELPVDYILKSPERTRGYLDNSKFTLCGSDIVVSGSRQSDRREKISALLRDIHTHVVSELERPGKILFVVNSYDEAKNVWDDTNNLMREIGREEKCAVLIRDDETAGAGQIKKNQLEYFGDSQEKILVAPASVICRGYNIVDGNGNSSLRSIFFLVRPMQAPDDISLKVSKLNGWISQTFNYVKVNDWGIYADKLKNEAGKFWGMLERDSGVSGLNFLSDESKKDIVATVFIMLDQIFGRVARVRELSVIGEPPRIYFADGAFCGGRGGTSFNIIKEILSYLEKLVSEDGHIAETLYGAFYKALKENSYGQEIADDGVYSENYYD</sequence>
<organism evidence="1 2">
    <name type="scientific">Candidatus Scatousia excrementigallinarum</name>
    <dbReference type="NCBI Taxonomy" id="2840935"/>
    <lineage>
        <taxon>Bacteria</taxon>
        <taxon>Candidatus Scatousia</taxon>
    </lineage>
</organism>
<reference evidence="1" key="2">
    <citation type="journal article" date="2021" name="PeerJ">
        <title>Extensive microbial diversity within the chicken gut microbiome revealed by metagenomics and culture.</title>
        <authorList>
            <person name="Gilroy R."/>
            <person name="Ravi A."/>
            <person name="Getino M."/>
            <person name="Pursley I."/>
            <person name="Horton D.L."/>
            <person name="Alikhan N.F."/>
            <person name="Baker D."/>
            <person name="Gharbi K."/>
            <person name="Hall N."/>
            <person name="Watson M."/>
            <person name="Adriaenssens E.M."/>
            <person name="Foster-Nyarko E."/>
            <person name="Jarju S."/>
            <person name="Secka A."/>
            <person name="Antonio M."/>
            <person name="Oren A."/>
            <person name="Chaudhuri R.R."/>
            <person name="La Ragione R."/>
            <person name="Hildebrand F."/>
            <person name="Pallen M.J."/>
        </authorList>
    </citation>
    <scope>NUCLEOTIDE SEQUENCE</scope>
    <source>
        <strain evidence="1">6276</strain>
    </source>
</reference>
<proteinExistence type="predicted"/>
<reference evidence="1" key="1">
    <citation type="submission" date="2020-10" db="EMBL/GenBank/DDBJ databases">
        <authorList>
            <person name="Gilroy R."/>
        </authorList>
    </citation>
    <scope>NUCLEOTIDE SEQUENCE</scope>
    <source>
        <strain evidence="1">6276</strain>
    </source>
</reference>
<comment type="caution">
    <text evidence="1">The sequence shown here is derived from an EMBL/GenBank/DDBJ whole genome shotgun (WGS) entry which is preliminary data.</text>
</comment>
<accession>A0A9D1JP59</accession>
<protein>
    <submittedName>
        <fullName evidence="1">Uncharacterized protein</fullName>
    </submittedName>
</protein>
<evidence type="ECO:0000313" key="1">
    <source>
        <dbReference type="EMBL" id="HIS36905.1"/>
    </source>
</evidence>
<dbReference type="InterPro" id="IPR027417">
    <property type="entry name" value="P-loop_NTPase"/>
</dbReference>
<dbReference type="Proteomes" id="UP000823928">
    <property type="component" value="Unassembled WGS sequence"/>
</dbReference>
<dbReference type="EMBL" id="DVIU01000194">
    <property type="protein sequence ID" value="HIS36905.1"/>
    <property type="molecule type" value="Genomic_DNA"/>
</dbReference>
<evidence type="ECO:0000313" key="2">
    <source>
        <dbReference type="Proteomes" id="UP000823928"/>
    </source>
</evidence>
<dbReference type="AlphaFoldDB" id="A0A9D1JP59"/>